<keyword evidence="10" id="KW-0325">Glycoprotein</keyword>
<dbReference type="GO" id="GO:0005764">
    <property type="term" value="C:lysosome"/>
    <property type="evidence" value="ECO:0007669"/>
    <property type="project" value="TreeGrafter"/>
</dbReference>
<sequence>METLKPDLTLINQTLVIVGVVPLSGKIPKVPARDQTLDPETRSQMGFLTPRFTESFTKIRKNLKKYLKYESQELPQVLIKSRTIRAETPRLHQPKGRDSSKTESRGRGFFDLQPQYLKVGCSICSPLVAGVLEAYKEAKDPQPARDMVVNLCLQFNVETKDVCTGETIVYLADRVDSANITQRICGLIFNSGDCLFQDDWTVDVELGAKPRAVTPNAIPDNNHTVTIVQLTDLHHDPKYTSGGNAVCGEPTCCRSTQGAPADVSKAAGYWGDYRDCDLPLKTIKDTFRHIKQKHKKIDYVYFTGDIVHHGIWETSQKSNAKIITHIVRELNKTFENIPVIYAIGNHETWPIDAYAPLDIDNANISSKWLFELVADIWPDYLTQENRKTILNGGFYTVKLRDGFRVIVLNNNVCYNLNIWLVYQSKDPYGQLKWLAETLLQAEKDEEKVHILQHIPTGSKDCVEVWSREYHKIVDRFENTITAQFNGHTHKDEFQIFYSLDNVTRANNVAFNGGSGTTYSDVNTNYKVYTVDPSTWYALDSESWVFNLTEANLSPDHSPDWFKLYSFREEYGVKNLLPAQLDSLAHRMAANHTLIQQYQISVLYCVCRFENTITAQFNGHTHKDEFQIFYSLDNVTRANNVAFNGGSGTTYSDVNTNYKVYTVDPSTWYALDSESWVFNLTEANLSPDHSPDWFKLYSFREEYGVKNLLPAQLDSLAHRMAANHTLIQQYRRFSVKNGDPSLQNSCGDDCLKNSLCDIVTARSGDTTQCDSFKTEFDAESASKKEKDVAKTRRSAPTSTPTPAKVELEEVNPHSRGGRVDNHLGKTTPSSPDRDSNLDLPVLSSRAQHDKRYIKEKKKAHMIIGALFPAQGISLHGDSEELHQELTKQRLSGVTTPRLQQLVAQYSIPTELHGVEFKDFPQPYITATCALCKPLVKEVLAVYNKGKDAQETGDRVITLCVLFNVETREVCTGLVNVYLESALYLADHVNNDTLIDGVCGLVINSDECHFQDEWTVDVDLGTKPDVVTPEISDSPTVTVVQVTDIHYDPKYTSGGNAVCGEPTCCRSAQGSPADESSAAGYWGDYRDCDMPLQNSHRHAHTHQTDSPGESRKIDYVYFTGDIIDHGVWETSQEFNTRIIKEVVQEFNDFFGEIPVVFTLGNHEPTPVNMYAPLDVDNANISSKWLFELVADIWPDYLTQEARETILNGGFYTVKLRDGFRVIVLNNIVCYNSNVWLVYESKDPYGQLKWLAETLLQAEKDGEKVHILQHIPTGSKDCVEVWSREYHKIVDRFENTITAQFNGHTHKDEFQIFYSLDNVTRANNVAFNGGSGTTYSDVNTNYKVYTVDPSTWYALDSESWVFNLTEANLSPDHSPDWFKLYSFREEYGVKNLLPAQLDSLAHRMAANHTLIQQYQEVLSAFKNHLPLFYVKVGDPSLENGCNDDCMKSRLCDIVTAESGDSTQCDLFKTEFETALKKEKKNNYLKLGPVNSLTWSDDEVVVFDRPCALRRMYHNNSACFSNCIFLCNTVNLQETVSQEVNQPLTNGGTSESPPTDKCTLCVNTVKEVYAVYEANKSRSDLKDAVLALCNFYRKYSEVVCAGSINVHLVRTLLTLFVGDVSSAKKQKDMIIFFAEHANNDTITRRFCSLYLPSDSCEFEDEWVVDVDLGTKPDVITPSVPGILNESVVIVHVSDLHFDPTYTPGNNAVCDAPTCCKADQGRPTNPSDGAGYWGDYRNCDSPLQLVNNTLQHIKQHHQKIDYVYLTGDFVYHGMWESTKEQHTQIITSIVRAFNETFQGTPVFFALGNHEPVQANAYAPLNVNTNVSTKWLFELVSELWSPYITEDAKQTILQGGFYTVKPRDGFRVIVLNNIVCLNNNYWLAYDSRDPYNQLKWLAETLLLSEREGDKVHILYHVPSGMNNQWGSCLKIWGREFHKIVDRFENIVAAHFTGHTHYDEFHVFYSTENATRANGVSFNGGSGTPFIDVNPNYKTYTVDPASWNIVDSDMWIFNLTDANSKPDQDPDWFKLYSFRDEYGVANLLPAQLDSLVHRMAANHTLLQEYYRFYVKNGDPSLARGCDDACLKEKLCEIVTVESGDLSKCEQLDREFRLGNSLIFIFENSKLTPWKVCGQLFQSNDCFGYKPDEWSVDIPPRRSLAGEQKPVHQTRSKPLTVLQVTDIHHDPKYAPGTNTHCGEPLCCRKDSPASQSENNGAGYWSDYQCDLPFHFVDKMLREIIHKHPNIDYVYMTGDIVDHAIWQTSPESNSRVITQVTKLFQKVFPRTPVYFALGNHEPSPINLFPPQEVWSNNLTVEWLYKLSADLWSHWLPQNSLSTLESGGYYTTLVRKNFRIVVLNSNICYFFNFWLLYNSRDPGGQLAWLVKVLSKAEKKKEKVHILGHIYPGGEDCQHVWSREFQRIMDRRVLRHTLSIVEVDIVTVFIACKCHDGQRQVKNGKPGKVREASFFKFTDINLKAGVPIFHFLPWVNLEPVSRFEDTVTVIFSGHSHKDQFHLQYSLTNPKRANMFIIDGGSATPYKDVNPNYRLHFVDPETWNVVDTESWVYNLTEANQNSNHAPKWFKLYSFKKDYHVSSLKPQALDKMVHKMDKEDYLLQKHHRFYHKNSDSVVNTKCDNKCKKKLLCSIVTSQSKDLLHCDGIKRKRASKGHFASINIVKEKAEILSYELRQYRVQGYHTDRLGQLVDEYSLPRHLQGVEPELLPEPYDDITCILCGAAVVEVLDIYNQNKSADALRSVAVQLCVTFNLASEDVCIGIINVHLAEAVYLANHADDASKKQLCGLYLSSCGFVDEWTIDVDLGTKPDIVTPTVPDSPTDTMTIVHVTDMHYDPTYLVGGRGDCGEPTCCREEQGTPTDGTIAAGYWGDYRHCDTPAQAVNDTLMHIKQQHQSIDYVYMTGDFVDHGVWETSQENNTKTITAVVNAVKETFGDVPVIFTLGNHEPTPVNQQVPNKYAPLYVDDDVSSKWLYELVAELWSPYITDEAKQTILQGGFYTLLLQPGFRVIILNNVVGYKSNFWMALGSEDPYGQLKWLAETLLQAEQDGEKVHLLYHIQMQSCLPTWSREYHKIIDRFENIITAQFNGHTHTDEFQVFHSVSNLTRANSVLFNGGSGTANANVNPNYRIYTVDPDSLYVLDAETWIYNLTDANLSPKINPKWFLEYSMREAFGVSTLLPQALSSLTHSMARDHALMRQYYRFYVKQADTSPASGCDDACLKGVLCNIVNVQNGNTTNCEILTAEYDQTLL</sequence>
<keyword evidence="8" id="KW-0862">Zinc</keyword>
<comment type="cofactor">
    <cofactor evidence="1">
        <name>Zn(2+)</name>
        <dbReference type="ChEBI" id="CHEBI:29105"/>
    </cofactor>
</comment>
<evidence type="ECO:0000256" key="10">
    <source>
        <dbReference type="ARBA" id="ARBA00023180"/>
    </source>
</evidence>
<evidence type="ECO:0000256" key="2">
    <source>
        <dbReference type="ARBA" id="ARBA00004613"/>
    </source>
</evidence>
<dbReference type="Pfam" id="PF00149">
    <property type="entry name" value="Metallophos"/>
    <property type="match status" value="5"/>
</dbReference>
<evidence type="ECO:0000256" key="6">
    <source>
        <dbReference type="ARBA" id="ARBA00022729"/>
    </source>
</evidence>
<gene>
    <name evidence="15" type="ORF">TPSB3V08_LOCUS2733</name>
</gene>
<evidence type="ECO:0000313" key="15">
    <source>
        <dbReference type="EMBL" id="CAD7400712.1"/>
    </source>
</evidence>
<reference evidence="15" key="1">
    <citation type="submission" date="2020-11" db="EMBL/GenBank/DDBJ databases">
        <authorList>
            <person name="Tran Van P."/>
        </authorList>
    </citation>
    <scope>NUCLEOTIDE SEQUENCE</scope>
</reference>
<dbReference type="Gene3D" id="3.60.21.10">
    <property type="match status" value="5"/>
</dbReference>
<protein>
    <recommendedName>
        <fullName evidence="14">Saposin B-type domain-containing protein</fullName>
    </recommendedName>
</protein>
<dbReference type="InterPro" id="IPR004843">
    <property type="entry name" value="Calcineurin-like_PHP"/>
</dbReference>
<keyword evidence="4" id="KW-0964">Secreted</keyword>
<dbReference type="GO" id="GO:0016020">
    <property type="term" value="C:membrane"/>
    <property type="evidence" value="ECO:0007669"/>
    <property type="project" value="GOC"/>
</dbReference>
<dbReference type="InterPro" id="IPR045473">
    <property type="entry name" value="ASM_C"/>
</dbReference>
<evidence type="ECO:0000256" key="3">
    <source>
        <dbReference type="ARBA" id="ARBA00008234"/>
    </source>
</evidence>
<dbReference type="Pfam" id="PF19272">
    <property type="entry name" value="ASMase_C"/>
    <property type="match status" value="5"/>
</dbReference>
<evidence type="ECO:0000256" key="1">
    <source>
        <dbReference type="ARBA" id="ARBA00001947"/>
    </source>
</evidence>
<feature type="compositionally biased region" description="Basic and acidic residues" evidence="13">
    <location>
        <begin position="804"/>
        <end position="822"/>
    </location>
</feature>
<evidence type="ECO:0000259" key="14">
    <source>
        <dbReference type="PROSITE" id="PS50015"/>
    </source>
</evidence>
<evidence type="ECO:0000256" key="13">
    <source>
        <dbReference type="SAM" id="MobiDB-lite"/>
    </source>
</evidence>
<dbReference type="PANTHER" id="PTHR10340:SF29">
    <property type="entry name" value="SPHINGOMYELIN PHOSPHODIESTERASE"/>
    <property type="match status" value="1"/>
</dbReference>
<dbReference type="GO" id="GO:0061750">
    <property type="term" value="F:acid sphingomyelin phosphodiesterase activity"/>
    <property type="evidence" value="ECO:0007669"/>
    <property type="project" value="TreeGrafter"/>
</dbReference>
<evidence type="ECO:0000256" key="4">
    <source>
        <dbReference type="ARBA" id="ARBA00022525"/>
    </source>
</evidence>
<evidence type="ECO:0000256" key="5">
    <source>
        <dbReference type="ARBA" id="ARBA00022723"/>
    </source>
</evidence>
<dbReference type="CDD" id="cd00842">
    <property type="entry name" value="MPP_ASMase"/>
    <property type="match status" value="5"/>
</dbReference>
<dbReference type="InterPro" id="IPR008139">
    <property type="entry name" value="SaposinB_dom"/>
</dbReference>
<proteinExistence type="inferred from homology"/>
<feature type="domain" description="Saposin B-type" evidence="14">
    <location>
        <begin position="923"/>
        <end position="1010"/>
    </location>
</feature>
<dbReference type="SUPFAM" id="SSF47862">
    <property type="entry name" value="Saposin"/>
    <property type="match status" value="1"/>
</dbReference>
<feature type="region of interest" description="Disordered" evidence="13">
    <location>
        <begin position="779"/>
        <end position="842"/>
    </location>
</feature>
<evidence type="ECO:0000256" key="8">
    <source>
        <dbReference type="ARBA" id="ARBA00022833"/>
    </source>
</evidence>
<dbReference type="SUPFAM" id="SSF56300">
    <property type="entry name" value="Metallo-dependent phosphatases"/>
    <property type="match status" value="6"/>
</dbReference>
<accession>A0A7R9CRA1</accession>
<feature type="region of interest" description="Disordered" evidence="13">
    <location>
        <begin position="88"/>
        <end position="107"/>
    </location>
</feature>
<name>A0A7R9CRA1_TIMPO</name>
<comment type="subcellular location">
    <subcellularLocation>
        <location evidence="2">Secreted</location>
    </subcellularLocation>
</comment>
<organism evidence="15">
    <name type="scientific">Timema poppense</name>
    <name type="common">Walking stick</name>
    <dbReference type="NCBI Taxonomy" id="170557"/>
    <lineage>
        <taxon>Eukaryota</taxon>
        <taxon>Metazoa</taxon>
        <taxon>Ecdysozoa</taxon>
        <taxon>Arthropoda</taxon>
        <taxon>Hexapoda</taxon>
        <taxon>Insecta</taxon>
        <taxon>Pterygota</taxon>
        <taxon>Neoptera</taxon>
        <taxon>Polyneoptera</taxon>
        <taxon>Phasmatodea</taxon>
        <taxon>Timematodea</taxon>
        <taxon>Timematoidea</taxon>
        <taxon>Timematidae</taxon>
        <taxon>Timema</taxon>
    </lineage>
</organism>
<dbReference type="GO" id="GO:0016798">
    <property type="term" value="F:hydrolase activity, acting on glycosyl bonds"/>
    <property type="evidence" value="ECO:0007669"/>
    <property type="project" value="UniProtKB-KW"/>
</dbReference>
<keyword evidence="6" id="KW-0732">Signal</keyword>
<keyword evidence="11" id="KW-0326">Glycosidase</keyword>
<dbReference type="GO" id="GO:0046872">
    <property type="term" value="F:metal ion binding"/>
    <property type="evidence" value="ECO:0007669"/>
    <property type="project" value="UniProtKB-KW"/>
</dbReference>
<feature type="domain" description="Saposin B-type" evidence="14">
    <location>
        <begin position="2717"/>
        <end position="2801"/>
    </location>
</feature>
<dbReference type="GO" id="GO:0006685">
    <property type="term" value="P:sphingomyelin catabolic process"/>
    <property type="evidence" value="ECO:0007669"/>
    <property type="project" value="TreeGrafter"/>
</dbReference>
<dbReference type="GO" id="GO:0046513">
    <property type="term" value="P:ceramide biosynthetic process"/>
    <property type="evidence" value="ECO:0007669"/>
    <property type="project" value="TreeGrafter"/>
</dbReference>
<keyword evidence="7" id="KW-0378">Hydrolase</keyword>
<evidence type="ECO:0000256" key="12">
    <source>
        <dbReference type="ARBA" id="ARBA00047268"/>
    </source>
</evidence>
<dbReference type="PROSITE" id="PS50015">
    <property type="entry name" value="SAP_B"/>
    <property type="match status" value="2"/>
</dbReference>
<keyword evidence="9" id="KW-1015">Disulfide bond</keyword>
<dbReference type="SMART" id="SM00741">
    <property type="entry name" value="SapB"/>
    <property type="match status" value="2"/>
</dbReference>
<dbReference type="GO" id="GO:0005615">
    <property type="term" value="C:extracellular space"/>
    <property type="evidence" value="ECO:0007669"/>
    <property type="project" value="TreeGrafter"/>
</dbReference>
<dbReference type="EMBL" id="OD001123">
    <property type="protein sequence ID" value="CAD7400712.1"/>
    <property type="molecule type" value="Genomic_DNA"/>
</dbReference>
<dbReference type="InterPro" id="IPR041805">
    <property type="entry name" value="ASMase/PPN1_MPP"/>
</dbReference>
<dbReference type="PANTHER" id="PTHR10340">
    <property type="entry name" value="SPHINGOMYELIN PHOSPHODIESTERASE"/>
    <property type="match status" value="1"/>
</dbReference>
<dbReference type="InterPro" id="IPR011001">
    <property type="entry name" value="Saposin-like"/>
</dbReference>
<dbReference type="InterPro" id="IPR029052">
    <property type="entry name" value="Metallo-depent_PP-like"/>
</dbReference>
<evidence type="ECO:0000256" key="11">
    <source>
        <dbReference type="ARBA" id="ARBA00023295"/>
    </source>
</evidence>
<keyword evidence="5" id="KW-0479">Metal-binding</keyword>
<dbReference type="FunFam" id="3.60.21.10:FF:000077">
    <property type="entry name" value="Sphingomyelin phosphodiesterase"/>
    <property type="match status" value="5"/>
</dbReference>
<evidence type="ECO:0000256" key="9">
    <source>
        <dbReference type="ARBA" id="ARBA00023157"/>
    </source>
</evidence>
<feature type="compositionally biased region" description="Low complexity" evidence="13">
    <location>
        <begin position="793"/>
        <end position="803"/>
    </location>
</feature>
<evidence type="ECO:0000256" key="7">
    <source>
        <dbReference type="ARBA" id="ARBA00022801"/>
    </source>
</evidence>
<comment type="similarity">
    <text evidence="3">Belongs to the acid sphingomyelinase family.</text>
</comment>
<feature type="compositionally biased region" description="Basic and acidic residues" evidence="13">
    <location>
        <begin position="779"/>
        <end position="789"/>
    </location>
</feature>
<comment type="catalytic activity">
    <reaction evidence="12">
        <text>a sphingomyelin + H2O = phosphocholine + an N-acylsphing-4-enine + H(+)</text>
        <dbReference type="Rhea" id="RHEA:19253"/>
        <dbReference type="ChEBI" id="CHEBI:15377"/>
        <dbReference type="ChEBI" id="CHEBI:15378"/>
        <dbReference type="ChEBI" id="CHEBI:17636"/>
        <dbReference type="ChEBI" id="CHEBI:52639"/>
        <dbReference type="ChEBI" id="CHEBI:295975"/>
        <dbReference type="EC" id="3.1.4.12"/>
    </reaction>
    <physiologicalReaction direction="left-to-right" evidence="12">
        <dbReference type="Rhea" id="RHEA:19254"/>
    </physiologicalReaction>
</comment>